<proteinExistence type="predicted"/>
<name>A0ABZ0IIN7_9GAMM</name>
<dbReference type="RefSeq" id="WP_407329902.1">
    <property type="nucleotide sequence ID" value="NZ_CP136865.1"/>
</dbReference>
<dbReference type="Proteomes" id="UP001626549">
    <property type="component" value="Chromosome"/>
</dbReference>
<gene>
    <name evidence="1" type="ORF">R0137_08210</name>
</gene>
<protein>
    <submittedName>
        <fullName evidence="1">DUF885 domain-containing protein</fullName>
    </submittedName>
</protein>
<accession>A0ABZ0IIN7</accession>
<dbReference type="Pfam" id="PF05960">
    <property type="entry name" value="DUF885"/>
    <property type="match status" value="1"/>
</dbReference>
<dbReference type="EMBL" id="CP136865">
    <property type="protein sequence ID" value="WOJ98543.1"/>
    <property type="molecule type" value="Genomic_DNA"/>
</dbReference>
<keyword evidence="2" id="KW-1185">Reference proteome</keyword>
<sequence length="608" mass="68719">MVKKIGKYLGLTIGGVLLIFAAFAAHEWFAKPFFIGNFVNRTFVQYLLSSPEELTYVGIFEQFGINSHNAQWDDDSEVAAEEKNQFTRRTLATLDSYDVDKLAADWQLSVKVAKEYLGDPEQDWRFRHHSYPVNQLDGVQLEIPEFLVSFHQINTREDAEHYISRLSKIGLKMDQVMEGLLLREAEGMLPPTFVIDKSIEGMSAFVASPAEENSLYTSLQTKMQNTDAINKGEREAFLAAARTQIEQVVYPAYQGYIDYFTALRDKSNDDAGVWKLPDGEAYYNYLLRVHTTTNMSANEIHAIGVAEVARIQQEMLAIFAAEGFDTSPGVKALFDELAQDERYYYPDTEEGRVRILEDYASIIKEMEEGIGSTFNVIPNVDIVVEPVPAMNERTLGGAYYMAPSSDGSRPGVFYANLYDIRTSPKYAMRTLAYHEGIPGHHLQSAVQLELEGLPAFRAYVDFTAYSEGWGLYAERLAWEMGFQPDAYDNLGRLQDELLRAVRLVVDTGIHAKRWTREEAIDYMLDTTSRTASEVVAEIERYIVDPGQATAYMVGMQEILRLRSEVQAALGDAYDIRDFHDVVLNSGEIPLTVLRELVMQYIDSKQAGA</sequence>
<evidence type="ECO:0000313" key="2">
    <source>
        <dbReference type="Proteomes" id="UP001626549"/>
    </source>
</evidence>
<evidence type="ECO:0000313" key="1">
    <source>
        <dbReference type="EMBL" id="WOJ98543.1"/>
    </source>
</evidence>
<organism evidence="1 2">
    <name type="scientific">Congregibacter brevis</name>
    <dbReference type="NCBI Taxonomy" id="3081201"/>
    <lineage>
        <taxon>Bacteria</taxon>
        <taxon>Pseudomonadati</taxon>
        <taxon>Pseudomonadota</taxon>
        <taxon>Gammaproteobacteria</taxon>
        <taxon>Cellvibrionales</taxon>
        <taxon>Halieaceae</taxon>
        <taxon>Congregibacter</taxon>
    </lineage>
</organism>
<dbReference type="InterPro" id="IPR010281">
    <property type="entry name" value="DUF885"/>
</dbReference>
<dbReference type="PANTHER" id="PTHR33361">
    <property type="entry name" value="GLR0591 PROTEIN"/>
    <property type="match status" value="1"/>
</dbReference>
<reference evidence="1 2" key="1">
    <citation type="submission" date="2023-10" db="EMBL/GenBank/DDBJ databases">
        <title>Two novel species belonging to the OM43/NOR5 clade.</title>
        <authorList>
            <person name="Park M."/>
        </authorList>
    </citation>
    <scope>NUCLEOTIDE SEQUENCE [LARGE SCALE GENOMIC DNA]</scope>
    <source>
        <strain evidence="1 2">IMCC45268</strain>
    </source>
</reference>
<dbReference type="PANTHER" id="PTHR33361:SF2">
    <property type="entry name" value="DUF885 DOMAIN-CONTAINING PROTEIN"/>
    <property type="match status" value="1"/>
</dbReference>